<dbReference type="Proteomes" id="UP000824250">
    <property type="component" value="Unassembled WGS sequence"/>
</dbReference>
<dbReference type="SMART" id="SM00895">
    <property type="entry name" value="FCD"/>
    <property type="match status" value="1"/>
</dbReference>
<dbReference type="SUPFAM" id="SSF46785">
    <property type="entry name" value="Winged helix' DNA-binding domain"/>
    <property type="match status" value="1"/>
</dbReference>
<keyword evidence="3" id="KW-0804">Transcription</keyword>
<proteinExistence type="predicted"/>
<dbReference type="Gene3D" id="1.20.120.530">
    <property type="entry name" value="GntR ligand-binding domain-like"/>
    <property type="match status" value="1"/>
</dbReference>
<dbReference type="InterPro" id="IPR000485">
    <property type="entry name" value="AsnC-type_HTH_dom"/>
</dbReference>
<dbReference type="PROSITE" id="PS50949">
    <property type="entry name" value="HTH_GNTR"/>
    <property type="match status" value="1"/>
</dbReference>
<reference evidence="5" key="2">
    <citation type="journal article" date="2021" name="PeerJ">
        <title>Extensive microbial diversity within the chicken gut microbiome revealed by metagenomics and culture.</title>
        <authorList>
            <person name="Gilroy R."/>
            <person name="Ravi A."/>
            <person name="Getino M."/>
            <person name="Pursley I."/>
            <person name="Horton D.L."/>
            <person name="Alikhan N.F."/>
            <person name="Baker D."/>
            <person name="Gharbi K."/>
            <person name="Hall N."/>
            <person name="Watson M."/>
            <person name="Adriaenssens E.M."/>
            <person name="Foster-Nyarko E."/>
            <person name="Jarju S."/>
            <person name="Secka A."/>
            <person name="Antonio M."/>
            <person name="Oren A."/>
            <person name="Chaudhuri R.R."/>
            <person name="La Ragione R."/>
            <person name="Hildebrand F."/>
            <person name="Pallen M.J."/>
        </authorList>
    </citation>
    <scope>NUCLEOTIDE SEQUENCE</scope>
    <source>
        <strain evidence="5">CHK180-2868</strain>
    </source>
</reference>
<evidence type="ECO:0000259" key="4">
    <source>
        <dbReference type="PROSITE" id="PS50949"/>
    </source>
</evidence>
<dbReference type="InterPro" id="IPR036388">
    <property type="entry name" value="WH-like_DNA-bd_sf"/>
</dbReference>
<dbReference type="SUPFAM" id="SSF48008">
    <property type="entry name" value="GntR ligand-binding domain-like"/>
    <property type="match status" value="1"/>
</dbReference>
<dbReference type="InterPro" id="IPR000524">
    <property type="entry name" value="Tscrpt_reg_HTH_GntR"/>
</dbReference>
<evidence type="ECO:0000256" key="3">
    <source>
        <dbReference type="ARBA" id="ARBA00023163"/>
    </source>
</evidence>
<dbReference type="InterPro" id="IPR036390">
    <property type="entry name" value="WH_DNA-bd_sf"/>
</dbReference>
<dbReference type="GO" id="GO:0043565">
    <property type="term" value="F:sequence-specific DNA binding"/>
    <property type="evidence" value="ECO:0007669"/>
    <property type="project" value="InterPro"/>
</dbReference>
<dbReference type="GO" id="GO:0003700">
    <property type="term" value="F:DNA-binding transcription factor activity"/>
    <property type="evidence" value="ECO:0007669"/>
    <property type="project" value="InterPro"/>
</dbReference>
<dbReference type="PANTHER" id="PTHR43537">
    <property type="entry name" value="TRANSCRIPTIONAL REGULATOR, GNTR FAMILY"/>
    <property type="match status" value="1"/>
</dbReference>
<sequence>MHQFEVNMDEYLPLRDVVFKTLRQAILKGELEPGERLMEIQLAERLGVSRTPIREAIRKLELEGLVLMIPRKGAEVARISEKNLRDVLEVRRSLEELAIDLACQRITEEELETLRDAQKEFAAAVDKGDAMEIAQTDERFHEIIYAGTKNQKLMQILSNLREQMYRYRLEYIKDANKRHVLLVEHEQILKALSLRHVQEAKLAIREHIDNQEITVLKNLKEQENDVQRKVSGRRNRVRGD</sequence>
<dbReference type="PANTHER" id="PTHR43537:SF24">
    <property type="entry name" value="GLUCONATE OPERON TRANSCRIPTIONAL REPRESSOR"/>
    <property type="match status" value="1"/>
</dbReference>
<dbReference type="Pfam" id="PF07729">
    <property type="entry name" value="FCD"/>
    <property type="match status" value="1"/>
</dbReference>
<dbReference type="PRINTS" id="PR00035">
    <property type="entry name" value="HTHGNTR"/>
</dbReference>
<gene>
    <name evidence="5" type="ORF">IAB28_11225</name>
</gene>
<evidence type="ECO:0000256" key="1">
    <source>
        <dbReference type="ARBA" id="ARBA00023015"/>
    </source>
</evidence>
<dbReference type="InterPro" id="IPR011711">
    <property type="entry name" value="GntR_C"/>
</dbReference>
<accession>A0A9D1A6R5</accession>
<dbReference type="InterPro" id="IPR008920">
    <property type="entry name" value="TF_FadR/GntR_C"/>
</dbReference>
<dbReference type="CDD" id="cd07377">
    <property type="entry name" value="WHTH_GntR"/>
    <property type="match status" value="1"/>
</dbReference>
<name>A0A9D1A6R5_9FIRM</name>
<dbReference type="PRINTS" id="PR00033">
    <property type="entry name" value="HTHASNC"/>
</dbReference>
<organism evidence="5 6">
    <name type="scientific">Candidatus Copromonas faecavium</name>
    <name type="common">nom. illeg.</name>
    <dbReference type="NCBI Taxonomy" id="2840740"/>
    <lineage>
        <taxon>Bacteria</taxon>
        <taxon>Bacillati</taxon>
        <taxon>Bacillota</taxon>
        <taxon>Clostridia</taxon>
        <taxon>Lachnospirales</taxon>
        <taxon>Lachnospiraceae</taxon>
        <taxon>Candidatus Copromonas (nom. illeg.)</taxon>
    </lineage>
</organism>
<evidence type="ECO:0000313" key="6">
    <source>
        <dbReference type="Proteomes" id="UP000824250"/>
    </source>
</evidence>
<keyword evidence="1" id="KW-0805">Transcription regulation</keyword>
<keyword evidence="2" id="KW-0238">DNA-binding</keyword>
<dbReference type="AlphaFoldDB" id="A0A9D1A6R5"/>
<dbReference type="EMBL" id="DVGC01000064">
    <property type="protein sequence ID" value="HIR06515.1"/>
    <property type="molecule type" value="Genomic_DNA"/>
</dbReference>
<protein>
    <submittedName>
        <fullName evidence="5">GntR family transcriptional regulator</fullName>
    </submittedName>
</protein>
<comment type="caution">
    <text evidence="5">The sequence shown here is derived from an EMBL/GenBank/DDBJ whole genome shotgun (WGS) entry which is preliminary data.</text>
</comment>
<dbReference type="Pfam" id="PF00392">
    <property type="entry name" value="GntR"/>
    <property type="match status" value="1"/>
</dbReference>
<evidence type="ECO:0000313" key="5">
    <source>
        <dbReference type="EMBL" id="HIR06515.1"/>
    </source>
</evidence>
<dbReference type="Gene3D" id="1.10.10.10">
    <property type="entry name" value="Winged helix-like DNA-binding domain superfamily/Winged helix DNA-binding domain"/>
    <property type="match status" value="1"/>
</dbReference>
<feature type="domain" description="HTH gntR-type" evidence="4">
    <location>
        <begin position="12"/>
        <end position="79"/>
    </location>
</feature>
<evidence type="ECO:0000256" key="2">
    <source>
        <dbReference type="ARBA" id="ARBA00023125"/>
    </source>
</evidence>
<dbReference type="SMART" id="SM00345">
    <property type="entry name" value="HTH_GNTR"/>
    <property type="match status" value="1"/>
</dbReference>
<reference evidence="5" key="1">
    <citation type="submission" date="2020-10" db="EMBL/GenBank/DDBJ databases">
        <authorList>
            <person name="Gilroy R."/>
        </authorList>
    </citation>
    <scope>NUCLEOTIDE SEQUENCE</scope>
    <source>
        <strain evidence="5">CHK180-2868</strain>
    </source>
</reference>